<feature type="region of interest" description="Disordered" evidence="1">
    <location>
        <begin position="35"/>
        <end position="60"/>
    </location>
</feature>
<dbReference type="InterPro" id="IPR046175">
    <property type="entry name" value="DUF6177"/>
</dbReference>
<name>A0A919D4G0_9ACTN</name>
<comment type="caution">
    <text evidence="2">The sequence shown here is derived from an EMBL/GenBank/DDBJ whole genome shotgun (WGS) entry which is preliminary data.</text>
</comment>
<keyword evidence="3" id="KW-1185">Reference proteome</keyword>
<evidence type="ECO:0000256" key="1">
    <source>
        <dbReference type="SAM" id="MobiDB-lite"/>
    </source>
</evidence>
<reference evidence="2" key="1">
    <citation type="journal article" date="2014" name="Int. J. Syst. Evol. Microbiol.">
        <title>Complete genome sequence of Corynebacterium casei LMG S-19264T (=DSM 44701T), isolated from a smear-ripened cheese.</title>
        <authorList>
            <consortium name="US DOE Joint Genome Institute (JGI-PGF)"/>
            <person name="Walter F."/>
            <person name="Albersmeier A."/>
            <person name="Kalinowski J."/>
            <person name="Ruckert C."/>
        </authorList>
    </citation>
    <scope>NUCLEOTIDE SEQUENCE</scope>
    <source>
        <strain evidence="2">JCM 4714</strain>
    </source>
</reference>
<dbReference type="Proteomes" id="UP000655443">
    <property type="component" value="Unassembled WGS sequence"/>
</dbReference>
<dbReference type="RefSeq" id="WP_373310870.1">
    <property type="nucleotide sequence ID" value="NZ_BMVG01000014.1"/>
</dbReference>
<dbReference type="EMBL" id="BMVG01000014">
    <property type="protein sequence ID" value="GHE07589.1"/>
    <property type="molecule type" value="Genomic_DNA"/>
</dbReference>
<accession>A0A919D4G0</accession>
<dbReference type="Pfam" id="PF19674">
    <property type="entry name" value="DUF6177"/>
    <property type="match status" value="1"/>
</dbReference>
<evidence type="ECO:0000313" key="3">
    <source>
        <dbReference type="Proteomes" id="UP000655443"/>
    </source>
</evidence>
<protein>
    <submittedName>
        <fullName evidence="2">Uncharacterized protein</fullName>
    </submittedName>
</protein>
<reference evidence="2" key="2">
    <citation type="submission" date="2020-09" db="EMBL/GenBank/DDBJ databases">
        <authorList>
            <person name="Sun Q."/>
            <person name="Ohkuma M."/>
        </authorList>
    </citation>
    <scope>NUCLEOTIDE SEQUENCE</scope>
    <source>
        <strain evidence="2">JCM 4714</strain>
    </source>
</reference>
<organism evidence="2 3">
    <name type="scientific">Streptomyces alanosinicus</name>
    <dbReference type="NCBI Taxonomy" id="68171"/>
    <lineage>
        <taxon>Bacteria</taxon>
        <taxon>Bacillati</taxon>
        <taxon>Actinomycetota</taxon>
        <taxon>Actinomycetes</taxon>
        <taxon>Kitasatosporales</taxon>
        <taxon>Streptomycetaceae</taxon>
        <taxon>Streptomyces</taxon>
    </lineage>
</organism>
<sequence length="60" mass="6487">MTGWLSLPTSTALTGPTTRWVVQDLDCGYYDGLSGASARSTSPTPAPDIRIYRQRSPSAR</sequence>
<evidence type="ECO:0000313" key="2">
    <source>
        <dbReference type="EMBL" id="GHE07589.1"/>
    </source>
</evidence>
<dbReference type="AlphaFoldDB" id="A0A919D4G0"/>
<proteinExistence type="predicted"/>
<gene>
    <name evidence="2" type="ORF">GCM10010339_52920</name>
</gene>